<reference evidence="1 2" key="1">
    <citation type="submission" date="2019-04" db="EMBL/GenBank/DDBJ databases">
        <title>Sphingobacterium olei sp. nov., isolated from oil-contaminated soil.</title>
        <authorList>
            <person name="Liu B."/>
        </authorList>
    </citation>
    <scope>NUCLEOTIDE SEQUENCE [LARGE SCALE GENOMIC DNA]</scope>
    <source>
        <strain evidence="1 2">HAL-9</strain>
    </source>
</reference>
<dbReference type="Pfam" id="PF19527">
    <property type="entry name" value="DUF6055"/>
    <property type="match status" value="1"/>
</dbReference>
<keyword evidence="2" id="KW-1185">Reference proteome</keyword>
<proteinExistence type="predicted"/>
<gene>
    <name evidence="1" type="ORF">FAZ15_00360</name>
</gene>
<dbReference type="InterPro" id="IPR045690">
    <property type="entry name" value="DUF6055"/>
</dbReference>
<evidence type="ECO:0008006" key="3">
    <source>
        <dbReference type="Google" id="ProtNLM"/>
    </source>
</evidence>
<name>A0A4V5MMZ7_9SPHI</name>
<accession>A0A4V5MMZ7</accession>
<dbReference type="EMBL" id="SUME01000001">
    <property type="protein sequence ID" value="TJZ62798.1"/>
    <property type="molecule type" value="Genomic_DNA"/>
</dbReference>
<comment type="caution">
    <text evidence="1">The sequence shown here is derived from an EMBL/GenBank/DDBJ whole genome shotgun (WGS) entry which is preliminary data.</text>
</comment>
<protein>
    <recommendedName>
        <fullName evidence="3">DUF4859 domain-containing protein</fullName>
    </recommendedName>
</protein>
<evidence type="ECO:0000313" key="1">
    <source>
        <dbReference type="EMBL" id="TJZ62798.1"/>
    </source>
</evidence>
<organism evidence="1 2">
    <name type="scientific">Sphingobacterium olei</name>
    <dbReference type="NCBI Taxonomy" id="2571155"/>
    <lineage>
        <taxon>Bacteria</taxon>
        <taxon>Pseudomonadati</taxon>
        <taxon>Bacteroidota</taxon>
        <taxon>Sphingobacteriia</taxon>
        <taxon>Sphingobacteriales</taxon>
        <taxon>Sphingobacteriaceae</taxon>
        <taxon>Sphingobacterium</taxon>
    </lineage>
</organism>
<dbReference type="AlphaFoldDB" id="A0A4V5MMZ7"/>
<evidence type="ECO:0000313" key="2">
    <source>
        <dbReference type="Proteomes" id="UP000306808"/>
    </source>
</evidence>
<dbReference type="Proteomes" id="UP000306808">
    <property type="component" value="Unassembled WGS sequence"/>
</dbReference>
<dbReference type="OrthoDB" id="9802005at2"/>
<sequence>MNLAGVKMGKYVNQQICLIKLIGVLVLFFVQLGAIAQQHVKELYLPSKIWRVPEANDYRSEDSEYSYSRKVESENIAIFWAKEYGDDPKNHVNSTKRFDPIAILAQCERFYTHYRDTVKMVQRGKSLTDKYKLLFFVIGGDEGTAFGGGAADSVGILWASSLRLQHPPYGAVAHEMAHCFQYLAKSDGAWAYSSSVAGSRGHAIFEMGAQYLLWQVYPGWMTFENYHLKSFMDKTHYAFLHETNMYHSPYVFEYWSMLHGADFHGRLWREARAGEDAVLTYQRLHGMNQDTFNDELFDGYRRFMTWDLPRVQIYAAPYANQHTTKLIVTADKYYQIDSAVAPQNYGYNGIKLVVPPKGTSVKLHFTGIAGQEGYRHTAVENAGWRYGFVAMKKNGERVYGATGKDARGDLVFPVPDQTEHLWLVVSGAPKQHSIHLLDGDDVNDEQWGYQFSLNGTIVHLDVLVAKR</sequence>